<dbReference type="Pfam" id="PF01501">
    <property type="entry name" value="Glyco_transf_8"/>
    <property type="match status" value="1"/>
</dbReference>
<evidence type="ECO:0000256" key="1">
    <source>
        <dbReference type="SAM" id="MobiDB-lite"/>
    </source>
</evidence>
<comment type="caution">
    <text evidence="2">The sequence shown here is derived from an EMBL/GenBank/DDBJ whole genome shotgun (WGS) entry which is preliminary data.</text>
</comment>
<gene>
    <name evidence="2" type="ORF">PG986_008661</name>
</gene>
<feature type="region of interest" description="Disordered" evidence="1">
    <location>
        <begin position="390"/>
        <end position="409"/>
    </location>
</feature>
<dbReference type="Proteomes" id="UP001391051">
    <property type="component" value="Unassembled WGS sequence"/>
</dbReference>
<dbReference type="SUPFAM" id="SSF53448">
    <property type="entry name" value="Nucleotide-diphospho-sugar transferases"/>
    <property type="match status" value="1"/>
</dbReference>
<evidence type="ECO:0000313" key="3">
    <source>
        <dbReference type="Proteomes" id="UP001391051"/>
    </source>
</evidence>
<dbReference type="InterPro" id="IPR050587">
    <property type="entry name" value="GNT1/Glycosyltrans_8"/>
</dbReference>
<evidence type="ECO:0000313" key="2">
    <source>
        <dbReference type="EMBL" id="KAK7947775.1"/>
    </source>
</evidence>
<protein>
    <submittedName>
        <fullName evidence="2">Nucleotide-diphospho-sugar transferase</fullName>
    </submittedName>
</protein>
<reference evidence="2 3" key="1">
    <citation type="submission" date="2023-01" db="EMBL/GenBank/DDBJ databases">
        <title>Analysis of 21 Apiospora genomes using comparative genomics revels a genus with tremendous synthesis potential of carbohydrate active enzymes and secondary metabolites.</title>
        <authorList>
            <person name="Sorensen T."/>
        </authorList>
    </citation>
    <scope>NUCLEOTIDE SEQUENCE [LARGE SCALE GENOMIC DNA]</scope>
    <source>
        <strain evidence="2 3">CBS 24483</strain>
    </source>
</reference>
<sequence length="409" mass="45569">MAPPRSSSSSSSSPQRYAYVTLITRASYLAGVVLLADTLRRHGSQHPLIVLYTPKLSADAVRALELEAPRQNLVLRRCEYLLPPGDAVITLIAQRFEDTWTKLRVFELCDDGYDGVCYLDADMAVFRNPDVIFEKVARELPEGCLGANHCCVCNRDRDPWAPVDWRQENCAYTPVAHPDGLTNPTQPPSGSACEDAPIATRDPGPSRTHRLLNGGMFVFRPSHQLRDSLLSFFSDLDNAPLLSTFKFPDQDFLAHFFRGRWRALGWQFNALKTMRYWHAGLWRDDEVVCLHYIVDKPWARRVGADGVAGYKGRDGVTHRWWWDAYQRWEDGRLRLGGSGGNIADTAADGGVDMELVALVRRGMAPPLGASDGWCDGVDPDMQAIGASVQEFANNQAQVPPPPSEVENKA</sequence>
<keyword evidence="2" id="KW-0808">Transferase</keyword>
<accession>A0ABR1Q5H0</accession>
<dbReference type="Gene3D" id="3.90.550.10">
    <property type="entry name" value="Spore Coat Polysaccharide Biosynthesis Protein SpsA, Chain A"/>
    <property type="match status" value="1"/>
</dbReference>
<proteinExistence type="predicted"/>
<dbReference type="GeneID" id="92077945"/>
<dbReference type="CDD" id="cd02537">
    <property type="entry name" value="GT8_Glycogenin"/>
    <property type="match status" value="1"/>
</dbReference>
<dbReference type="InterPro" id="IPR002495">
    <property type="entry name" value="Glyco_trans_8"/>
</dbReference>
<dbReference type="RefSeq" id="XP_066697281.1">
    <property type="nucleotide sequence ID" value="XM_066844883.1"/>
</dbReference>
<dbReference type="PANTHER" id="PTHR11183">
    <property type="entry name" value="GLYCOGENIN SUBFAMILY MEMBER"/>
    <property type="match status" value="1"/>
</dbReference>
<name>A0ABR1Q5H0_9PEZI</name>
<dbReference type="EMBL" id="JAQQWE010000006">
    <property type="protein sequence ID" value="KAK7947775.1"/>
    <property type="molecule type" value="Genomic_DNA"/>
</dbReference>
<organism evidence="2 3">
    <name type="scientific">Apiospora aurea</name>
    <dbReference type="NCBI Taxonomy" id="335848"/>
    <lineage>
        <taxon>Eukaryota</taxon>
        <taxon>Fungi</taxon>
        <taxon>Dikarya</taxon>
        <taxon>Ascomycota</taxon>
        <taxon>Pezizomycotina</taxon>
        <taxon>Sordariomycetes</taxon>
        <taxon>Xylariomycetidae</taxon>
        <taxon>Amphisphaeriales</taxon>
        <taxon>Apiosporaceae</taxon>
        <taxon>Apiospora</taxon>
    </lineage>
</organism>
<dbReference type="GO" id="GO:0016740">
    <property type="term" value="F:transferase activity"/>
    <property type="evidence" value="ECO:0007669"/>
    <property type="project" value="UniProtKB-KW"/>
</dbReference>
<feature type="region of interest" description="Disordered" evidence="1">
    <location>
        <begin position="182"/>
        <end position="205"/>
    </location>
</feature>
<dbReference type="InterPro" id="IPR029044">
    <property type="entry name" value="Nucleotide-diphossugar_trans"/>
</dbReference>
<keyword evidence="3" id="KW-1185">Reference proteome</keyword>